<dbReference type="EMBL" id="JARYMX010000005">
    <property type="protein sequence ID" value="KAJ9548733.1"/>
    <property type="molecule type" value="Genomic_DNA"/>
</dbReference>
<dbReference type="Gene3D" id="1.25.40.10">
    <property type="entry name" value="Tetratricopeptide repeat domain"/>
    <property type="match status" value="1"/>
</dbReference>
<reference evidence="3" key="1">
    <citation type="submission" date="2023-03" db="EMBL/GenBank/DDBJ databases">
        <title>Chromosome-scale reference genome and RAD-based genetic map of yellow starthistle (Centaurea solstitialis) reveal putative structural variation and QTLs associated with invader traits.</title>
        <authorList>
            <person name="Reatini B."/>
            <person name="Cang F.A."/>
            <person name="Jiang Q."/>
            <person name="Mckibben M.T.W."/>
            <person name="Barker M.S."/>
            <person name="Rieseberg L.H."/>
            <person name="Dlugosch K.M."/>
        </authorList>
    </citation>
    <scope>NUCLEOTIDE SEQUENCE</scope>
    <source>
        <strain evidence="3">CAN-66</strain>
        <tissue evidence="3">Leaf</tissue>
    </source>
</reference>
<gene>
    <name evidence="3" type="ORF">OSB04_021276</name>
</gene>
<dbReference type="Proteomes" id="UP001172457">
    <property type="component" value="Chromosome 5"/>
</dbReference>
<comment type="caution">
    <text evidence="3">The sequence shown here is derived from an EMBL/GenBank/DDBJ whole genome shotgun (WGS) entry which is preliminary data.</text>
</comment>
<dbReference type="AlphaFoldDB" id="A0AA38T1L1"/>
<keyword evidence="1" id="KW-0677">Repeat</keyword>
<dbReference type="NCBIfam" id="TIGR00756">
    <property type="entry name" value="PPR"/>
    <property type="match status" value="1"/>
</dbReference>
<organism evidence="3 4">
    <name type="scientific">Centaurea solstitialis</name>
    <name type="common">yellow star-thistle</name>
    <dbReference type="NCBI Taxonomy" id="347529"/>
    <lineage>
        <taxon>Eukaryota</taxon>
        <taxon>Viridiplantae</taxon>
        <taxon>Streptophyta</taxon>
        <taxon>Embryophyta</taxon>
        <taxon>Tracheophyta</taxon>
        <taxon>Spermatophyta</taxon>
        <taxon>Magnoliopsida</taxon>
        <taxon>eudicotyledons</taxon>
        <taxon>Gunneridae</taxon>
        <taxon>Pentapetalae</taxon>
        <taxon>asterids</taxon>
        <taxon>campanulids</taxon>
        <taxon>Asterales</taxon>
        <taxon>Asteraceae</taxon>
        <taxon>Carduoideae</taxon>
        <taxon>Cardueae</taxon>
        <taxon>Centaureinae</taxon>
        <taxon>Centaurea</taxon>
    </lineage>
</organism>
<name>A0AA38T1L1_9ASTR</name>
<keyword evidence="4" id="KW-1185">Reference proteome</keyword>
<feature type="repeat" description="PPR" evidence="2">
    <location>
        <begin position="137"/>
        <end position="171"/>
    </location>
</feature>
<evidence type="ECO:0000313" key="3">
    <source>
        <dbReference type="EMBL" id="KAJ9548733.1"/>
    </source>
</evidence>
<evidence type="ECO:0000313" key="4">
    <source>
        <dbReference type="Proteomes" id="UP001172457"/>
    </source>
</evidence>
<evidence type="ECO:0000256" key="1">
    <source>
        <dbReference type="ARBA" id="ARBA00022737"/>
    </source>
</evidence>
<dbReference type="PANTHER" id="PTHR47931:SF2">
    <property type="entry name" value="OS01G0228400 PROTEIN"/>
    <property type="match status" value="1"/>
</dbReference>
<evidence type="ECO:0000256" key="2">
    <source>
        <dbReference type="PROSITE-ProRule" id="PRU00708"/>
    </source>
</evidence>
<protein>
    <recommendedName>
        <fullName evidence="5">Pentatricopeptide repeat-containing protein</fullName>
    </recommendedName>
</protein>
<proteinExistence type="predicted"/>
<accession>A0AA38T1L1</accession>
<dbReference type="PANTHER" id="PTHR47931">
    <property type="entry name" value="OS01G0228400 PROTEIN"/>
    <property type="match status" value="1"/>
</dbReference>
<evidence type="ECO:0008006" key="5">
    <source>
        <dbReference type="Google" id="ProtNLM"/>
    </source>
</evidence>
<dbReference type="InterPro" id="IPR011990">
    <property type="entry name" value="TPR-like_helical_dom_sf"/>
</dbReference>
<sequence length="178" mass="19990">MQKREASSIMHSPFHLLHSNRVESNHGMQETHLNEKAHFGTVSAVVSSRTHSRCNTCLENKNNSCQTVRSRTKLMKILIERKKPQEVQSIMKDLIEDGHTPTLVTYTTLLAALTLQKRFNSIPSLLSKVEANGLKPDSIFFNAIINAFSESGNIKEAMKMYQKMKDSGCKPTTSTLTP</sequence>
<dbReference type="InterPro" id="IPR002885">
    <property type="entry name" value="PPR_rpt"/>
</dbReference>
<dbReference type="PROSITE" id="PS51375">
    <property type="entry name" value="PPR"/>
    <property type="match status" value="1"/>
</dbReference>
<dbReference type="Pfam" id="PF13041">
    <property type="entry name" value="PPR_2"/>
    <property type="match status" value="1"/>
</dbReference>